<proteinExistence type="predicted"/>
<organism evidence="5 6">
    <name type="scientific">Fusarium culmorum</name>
    <dbReference type="NCBI Taxonomy" id="5516"/>
    <lineage>
        <taxon>Eukaryota</taxon>
        <taxon>Fungi</taxon>
        <taxon>Dikarya</taxon>
        <taxon>Ascomycota</taxon>
        <taxon>Pezizomycotina</taxon>
        <taxon>Sordariomycetes</taxon>
        <taxon>Hypocreomycetidae</taxon>
        <taxon>Hypocreales</taxon>
        <taxon>Nectriaceae</taxon>
        <taxon>Fusarium</taxon>
    </lineage>
</organism>
<feature type="domain" description="CSC1/OSCA1-like 7TM region" evidence="3">
    <location>
        <begin position="1"/>
        <end position="221"/>
    </location>
</feature>
<evidence type="ECO:0000313" key="6">
    <source>
        <dbReference type="Proteomes" id="UP000663297"/>
    </source>
</evidence>
<evidence type="ECO:0000259" key="3">
    <source>
        <dbReference type="Pfam" id="PF02714"/>
    </source>
</evidence>
<keyword evidence="1" id="KW-0472">Membrane</keyword>
<dbReference type="InterPro" id="IPR003864">
    <property type="entry name" value="CSC1/OSCA1-like_7TM"/>
</dbReference>
<evidence type="ECO:0000256" key="2">
    <source>
        <dbReference type="SAM" id="SignalP"/>
    </source>
</evidence>
<keyword evidence="1" id="KW-0812">Transmembrane</keyword>
<reference evidence="5" key="1">
    <citation type="submission" date="2020-11" db="EMBL/GenBank/DDBJ databases">
        <title>The chromosome-scale genome resource for two endophytic Fusarium species: F. culmorum and F. pseudograminearum.</title>
        <authorList>
            <person name="Yuan Z."/>
        </authorList>
    </citation>
    <scope>NUCLEOTIDE SEQUENCE</scope>
    <source>
        <strain evidence="5">Class2-1B</strain>
    </source>
</reference>
<feature type="transmembrane region" description="Helical" evidence="1">
    <location>
        <begin position="206"/>
        <end position="224"/>
    </location>
</feature>
<evidence type="ECO:0000256" key="1">
    <source>
        <dbReference type="SAM" id="Phobius"/>
    </source>
</evidence>
<accession>A0A7S8D6Z1</accession>
<keyword evidence="1" id="KW-1133">Transmembrane helix</keyword>
<evidence type="ECO:0000259" key="4">
    <source>
        <dbReference type="Pfam" id="PF12621"/>
    </source>
</evidence>
<feature type="signal peptide" evidence="2">
    <location>
        <begin position="1"/>
        <end position="18"/>
    </location>
</feature>
<name>A0A7S8D6Z1_FUSCU</name>
<dbReference type="GO" id="GO:0005227">
    <property type="term" value="F:calcium-activated cation channel activity"/>
    <property type="evidence" value="ECO:0007669"/>
    <property type="project" value="InterPro"/>
</dbReference>
<sequence length="410" mass="46385">MALATLLVLLPVLLQYLADFKGVKTYSSKEEFVQTFYFAFLFIQVFLVVSIASFFTASIKELVSNVQDMEEASEVVKILARNLPKSSNYFFSYMVLQSFSTSSATLLQMSSLVSHYILGPLFDVTARDKWIRKMGPRSVKWGSTFPVYTNFACIALIYCIISPLISVFAVLTFGLMWFSQRYTILNFYQTDHDTGGVLYPRALNQTFTGVYVMELCLTGLFFLVKDENGNAVCSAHAVIMVLVLVATVLFQTFLNWRFAPLFRFLPVDLGMQNVTMVSQKKQVKSVSQLQQRFLGDATNMNEATGMKISSLDQIIGSMNENFPTTLRDVPEEHNKLLIKEAFKHYALTVRRPTIWIPQDTIGVIDDEINQCRKVSSFISMSNLGAGLDDRGRVVCRGKPPDFSEFTYVKL</sequence>
<dbReference type="Pfam" id="PF12621">
    <property type="entry name" value="PHM7_ext"/>
    <property type="match status" value="1"/>
</dbReference>
<dbReference type="AlphaFoldDB" id="A0A7S8D6Z1"/>
<feature type="transmembrane region" description="Helical" evidence="1">
    <location>
        <begin position="231"/>
        <end position="254"/>
    </location>
</feature>
<dbReference type="Proteomes" id="UP000663297">
    <property type="component" value="Chromosome 2"/>
</dbReference>
<feature type="transmembrane region" description="Helical" evidence="1">
    <location>
        <begin position="147"/>
        <end position="178"/>
    </location>
</feature>
<feature type="chain" id="PRO_5031219383" description="CSC1/OSCA1-like 7TM region domain-containing protein" evidence="2">
    <location>
        <begin position="19"/>
        <end position="410"/>
    </location>
</feature>
<evidence type="ECO:0008006" key="7">
    <source>
        <dbReference type="Google" id="ProtNLM"/>
    </source>
</evidence>
<dbReference type="EMBL" id="CP064748">
    <property type="protein sequence ID" value="QPC62910.1"/>
    <property type="molecule type" value="Genomic_DNA"/>
</dbReference>
<dbReference type="PANTHER" id="PTHR13018">
    <property type="entry name" value="PROBABLE MEMBRANE PROTEIN DUF221-RELATED"/>
    <property type="match status" value="1"/>
</dbReference>
<dbReference type="PANTHER" id="PTHR13018:SF20">
    <property type="entry name" value="SPORULATION-SPECIFIC PROTEIN 75"/>
    <property type="match status" value="1"/>
</dbReference>
<gene>
    <name evidence="5" type="ORF">HYE67_005141</name>
</gene>
<dbReference type="InterPro" id="IPR045122">
    <property type="entry name" value="Csc1-like"/>
</dbReference>
<evidence type="ECO:0000313" key="5">
    <source>
        <dbReference type="EMBL" id="QPC62910.1"/>
    </source>
</evidence>
<feature type="transmembrane region" description="Helical" evidence="1">
    <location>
        <begin position="36"/>
        <end position="59"/>
    </location>
</feature>
<dbReference type="InterPro" id="IPR022257">
    <property type="entry name" value="PHM7_ext"/>
</dbReference>
<keyword evidence="2" id="KW-0732">Signal</keyword>
<protein>
    <recommendedName>
        <fullName evidence="7">CSC1/OSCA1-like 7TM region domain-containing protein</fullName>
    </recommendedName>
</protein>
<dbReference type="GO" id="GO:0005886">
    <property type="term" value="C:plasma membrane"/>
    <property type="evidence" value="ECO:0007669"/>
    <property type="project" value="TreeGrafter"/>
</dbReference>
<feature type="domain" description="10TM putative phosphate transporter extracellular tail" evidence="4">
    <location>
        <begin position="318"/>
        <end position="401"/>
    </location>
</feature>
<dbReference type="Pfam" id="PF02714">
    <property type="entry name" value="RSN1_7TM"/>
    <property type="match status" value="1"/>
</dbReference>